<name>A0A1C7FGP2_9VIBR</name>
<dbReference type="Proteomes" id="UP000092528">
    <property type="component" value="Chromosome 2"/>
</dbReference>
<reference evidence="4 5" key="1">
    <citation type="submission" date="2016-07" db="EMBL/GenBank/DDBJ databases">
        <title>Genome sequencing of Vibrio scophthalmi strain VS-05, an isolated from Paralichthys olivaceus.</title>
        <authorList>
            <person name="Han H.-J."/>
        </authorList>
    </citation>
    <scope>NUCLEOTIDE SEQUENCE [LARGE SCALE GENOMIC DNA]</scope>
    <source>
        <strain evidence="4 5">VS-05</strain>
    </source>
</reference>
<gene>
    <name evidence="4" type="ORF">VSVS05_04066</name>
</gene>
<feature type="domain" description="Outer membrane protein beta-barrel" evidence="3">
    <location>
        <begin position="7"/>
        <end position="196"/>
    </location>
</feature>
<feature type="chain" id="PRO_5008885684" description="Outer membrane protein beta-barrel domain-containing protein" evidence="2">
    <location>
        <begin position="22"/>
        <end position="196"/>
    </location>
</feature>
<evidence type="ECO:0000256" key="1">
    <source>
        <dbReference type="ARBA" id="ARBA00022729"/>
    </source>
</evidence>
<feature type="signal peptide" evidence="2">
    <location>
        <begin position="1"/>
        <end position="21"/>
    </location>
</feature>
<dbReference type="AlphaFoldDB" id="A0A1C7FGP2"/>
<dbReference type="Gene3D" id="2.40.160.20">
    <property type="match status" value="1"/>
</dbReference>
<proteinExistence type="predicted"/>
<keyword evidence="1 2" id="KW-0732">Signal</keyword>
<evidence type="ECO:0000259" key="3">
    <source>
        <dbReference type="Pfam" id="PF13505"/>
    </source>
</evidence>
<dbReference type="EMBL" id="CP016415">
    <property type="protein sequence ID" value="ANU39102.1"/>
    <property type="molecule type" value="Genomic_DNA"/>
</dbReference>
<dbReference type="GeneID" id="96874272"/>
<dbReference type="InterPro" id="IPR027385">
    <property type="entry name" value="Beta-barrel_OMP"/>
</dbReference>
<evidence type="ECO:0000313" key="5">
    <source>
        <dbReference type="Proteomes" id="UP000092528"/>
    </source>
</evidence>
<organism evidence="4 5">
    <name type="scientific">Vibrio scophthalmi</name>
    <dbReference type="NCBI Taxonomy" id="45658"/>
    <lineage>
        <taxon>Bacteria</taxon>
        <taxon>Pseudomonadati</taxon>
        <taxon>Pseudomonadota</taxon>
        <taxon>Gammaproteobacteria</taxon>
        <taxon>Vibrionales</taxon>
        <taxon>Vibrionaceae</taxon>
        <taxon>Vibrio</taxon>
    </lineage>
</organism>
<dbReference type="RefSeq" id="WP_065546673.1">
    <property type="nucleotide sequence ID" value="NZ_CP016415.1"/>
</dbReference>
<dbReference type="InterPro" id="IPR011250">
    <property type="entry name" value="OMP/PagP_B-barrel"/>
</dbReference>
<dbReference type="SUPFAM" id="SSF56925">
    <property type="entry name" value="OMPA-like"/>
    <property type="match status" value="1"/>
</dbReference>
<accession>A0A1C7FGP2</accession>
<protein>
    <recommendedName>
        <fullName evidence="3">Outer membrane protein beta-barrel domain-containing protein</fullName>
    </recommendedName>
</protein>
<sequence>MRKLPLALAVLASLSAPLSYAQTNDQVTQSKNQFYAGVDLEFAGSAKASLGNAKIEDNSDIGFSVVGGYEFSAHKQVKPSLELEYRNFGNTSYSTLSVDANAFFVNAKAKLFVLYDFGNVYLAPMIGVGIVNLDVKESSLNMSESESESAFQAGIEIGTRLANNIDLNLGYKAAYTEIDAVDITLDGFYIGARYAF</sequence>
<evidence type="ECO:0000313" key="4">
    <source>
        <dbReference type="EMBL" id="ANU39102.1"/>
    </source>
</evidence>
<keyword evidence="5" id="KW-1185">Reference proteome</keyword>
<dbReference type="Pfam" id="PF13505">
    <property type="entry name" value="OMP_b-brl"/>
    <property type="match status" value="1"/>
</dbReference>
<evidence type="ECO:0000256" key="2">
    <source>
        <dbReference type="SAM" id="SignalP"/>
    </source>
</evidence>